<proteinExistence type="predicted"/>
<dbReference type="PANTHER" id="PTHR35043">
    <property type="entry name" value="TRANSCRIPTION FACTOR DOMAIN-CONTAINING PROTEIN"/>
    <property type="match status" value="1"/>
</dbReference>
<dbReference type="OrthoDB" id="9451547at2759"/>
<dbReference type="EMBL" id="KV722646">
    <property type="protein sequence ID" value="OCH84677.1"/>
    <property type="molecule type" value="Genomic_DNA"/>
</dbReference>
<gene>
    <name evidence="1" type="ORF">OBBRIDRAFT_839524</name>
</gene>
<sequence length="117" mass="13242">MVLVLCTWKVQDSGVNNKKTQAQAEKFFLACLMIVAPDIMLAITLNDFLKAQDQGVIDPKSYADEIRDRSKTDTLFTLLRVITCLQAFRLVTECIVRAIRHLPITTFEFSTVGYVIV</sequence>
<accession>A0A8E2AMI2</accession>
<evidence type="ECO:0000313" key="2">
    <source>
        <dbReference type="Proteomes" id="UP000250043"/>
    </source>
</evidence>
<dbReference type="AlphaFoldDB" id="A0A8E2AMI2"/>
<name>A0A8E2AMI2_9APHY</name>
<protein>
    <submittedName>
        <fullName evidence="1">Uncharacterized protein</fullName>
    </submittedName>
</protein>
<dbReference type="PANTHER" id="PTHR35043:SF8">
    <property type="entry name" value="DUF4220 DOMAIN-CONTAINING PROTEIN"/>
    <property type="match status" value="1"/>
</dbReference>
<organism evidence="1 2">
    <name type="scientific">Obba rivulosa</name>
    <dbReference type="NCBI Taxonomy" id="1052685"/>
    <lineage>
        <taxon>Eukaryota</taxon>
        <taxon>Fungi</taxon>
        <taxon>Dikarya</taxon>
        <taxon>Basidiomycota</taxon>
        <taxon>Agaricomycotina</taxon>
        <taxon>Agaricomycetes</taxon>
        <taxon>Polyporales</taxon>
        <taxon>Gelatoporiaceae</taxon>
        <taxon>Obba</taxon>
    </lineage>
</organism>
<evidence type="ECO:0000313" key="1">
    <source>
        <dbReference type="EMBL" id="OCH84677.1"/>
    </source>
</evidence>
<dbReference type="Proteomes" id="UP000250043">
    <property type="component" value="Unassembled WGS sequence"/>
</dbReference>
<reference evidence="1 2" key="1">
    <citation type="submission" date="2016-07" db="EMBL/GenBank/DDBJ databases">
        <title>Draft genome of the white-rot fungus Obba rivulosa 3A-2.</title>
        <authorList>
            <consortium name="DOE Joint Genome Institute"/>
            <person name="Miettinen O."/>
            <person name="Riley R."/>
            <person name="Acob R."/>
            <person name="Barry K."/>
            <person name="Cullen D."/>
            <person name="De Vries R."/>
            <person name="Hainaut M."/>
            <person name="Hatakka A."/>
            <person name="Henrissat B."/>
            <person name="Hilden K."/>
            <person name="Kuo R."/>
            <person name="Labutti K."/>
            <person name="Lipzen A."/>
            <person name="Makela M.R."/>
            <person name="Sandor L."/>
            <person name="Spatafora J.W."/>
            <person name="Grigoriev I.V."/>
            <person name="Hibbett D.S."/>
        </authorList>
    </citation>
    <scope>NUCLEOTIDE SEQUENCE [LARGE SCALE GENOMIC DNA]</scope>
    <source>
        <strain evidence="1 2">3A-2</strain>
    </source>
</reference>
<keyword evidence="2" id="KW-1185">Reference proteome</keyword>